<dbReference type="EMBL" id="HACA01006491">
    <property type="protein sequence ID" value="CDW23852.1"/>
    <property type="molecule type" value="Transcribed_RNA"/>
</dbReference>
<feature type="compositionally biased region" description="Polar residues" evidence="1">
    <location>
        <begin position="505"/>
        <end position="530"/>
    </location>
</feature>
<feature type="region of interest" description="Disordered" evidence="1">
    <location>
        <begin position="1267"/>
        <end position="1295"/>
    </location>
</feature>
<evidence type="ECO:0000256" key="1">
    <source>
        <dbReference type="SAM" id="MobiDB-lite"/>
    </source>
</evidence>
<proteinExistence type="predicted"/>
<feature type="region of interest" description="Disordered" evidence="1">
    <location>
        <begin position="992"/>
        <end position="1017"/>
    </location>
</feature>
<feature type="region of interest" description="Disordered" evidence="1">
    <location>
        <begin position="706"/>
        <end position="735"/>
    </location>
</feature>
<feature type="compositionally biased region" description="Polar residues" evidence="1">
    <location>
        <begin position="335"/>
        <end position="447"/>
    </location>
</feature>
<feature type="compositionally biased region" description="Low complexity" evidence="1">
    <location>
        <begin position="818"/>
        <end position="830"/>
    </location>
</feature>
<organism evidence="2">
    <name type="scientific">Lepeophtheirus salmonis</name>
    <name type="common">Salmon louse</name>
    <name type="synonym">Caligus salmonis</name>
    <dbReference type="NCBI Taxonomy" id="72036"/>
    <lineage>
        <taxon>Eukaryota</taxon>
        <taxon>Metazoa</taxon>
        <taxon>Ecdysozoa</taxon>
        <taxon>Arthropoda</taxon>
        <taxon>Crustacea</taxon>
        <taxon>Multicrustacea</taxon>
        <taxon>Hexanauplia</taxon>
        <taxon>Copepoda</taxon>
        <taxon>Siphonostomatoida</taxon>
        <taxon>Caligidae</taxon>
        <taxon>Lepeophtheirus</taxon>
    </lineage>
</organism>
<feature type="region of interest" description="Disordered" evidence="1">
    <location>
        <begin position="804"/>
        <end position="830"/>
    </location>
</feature>
<name>A0A0K2TE71_LEPSM</name>
<feature type="compositionally biased region" description="Polar residues" evidence="1">
    <location>
        <begin position="557"/>
        <end position="566"/>
    </location>
</feature>
<feature type="compositionally biased region" description="Polar residues" evidence="1">
    <location>
        <begin position="454"/>
        <end position="498"/>
    </location>
</feature>
<reference evidence="2" key="1">
    <citation type="submission" date="2014-05" db="EMBL/GenBank/DDBJ databases">
        <authorList>
            <person name="Chronopoulou M."/>
        </authorList>
    </citation>
    <scope>NUCLEOTIDE SEQUENCE</scope>
    <source>
        <tissue evidence="2">Whole organism</tissue>
    </source>
</reference>
<dbReference type="OrthoDB" id="10467980at2759"/>
<evidence type="ECO:0000313" key="2">
    <source>
        <dbReference type="EMBL" id="CDW23852.1"/>
    </source>
</evidence>
<protein>
    <submittedName>
        <fullName evidence="2">Putative LOC101165754 [Oryzias latipes]</fullName>
    </submittedName>
</protein>
<feature type="compositionally biased region" description="Pro residues" evidence="1">
    <location>
        <begin position="1274"/>
        <end position="1284"/>
    </location>
</feature>
<feature type="region of interest" description="Disordered" evidence="1">
    <location>
        <begin position="848"/>
        <end position="871"/>
    </location>
</feature>
<sequence>MRMKLVITVIYYSTILGLLLGTHAQEILRKKRDADSIDFRNAYDDPETGLKCVNKESTIQKKEQERLLECVHSKINVCHYTYVTRFTSQRVEKCDDHYEKICRIIFKDLPTNETVKHCYRPMVKECRSKDENVDDDNLICKTVFETECSTRYVEKQSKDEKAPKKYVGLTACKKLPIELCGSQYCDFVPGDETCHNKTVTSIIPVPEESCDLVPQETCKGVYKLVPYLVPESQCKDVPREVCTYGVKSTRLGEKPIVTKWCYDPDEGTNPSEIVRTGGAREGSNSEVLKNFLSEEERSGVINTRRPLIEGISPPPINEILLNEGNIGKSPGDRFQLSNNERQQPTNPGDQFQFSNNGRQQPTTPEDQFKLTNNDRQQPTNPGDRFQLSSNGLQQSNNPGDRFQLSNNGRQQSTNPGDQFKLSNNERQQPTNPGDQFELSNNDRQQPANPGDQFKLSNNGPQQPTNPGDRFQLSNNNRQQPTNPGDQFKLSNNGLQKPTNPGDRFQLSNNGRQQPTNSRDQFQLSNNDQPQPNRPGDRFQLSNSGRQQPNIPGDRFKLSNNGRQQPNKPGDRFQLSDNGRPSRIPVREFNRINNANRNQVEVSTKTPYDPFSNVFTIISGSEEGVAQGGTQRPNSQPTFTQIPAFGNRQNNINNNRNRVSFGNKAINTQNTDGTILSTNGKDTATGPAPIPSEVEYFDQYEDFNVSPPIPTQETRPLNKSDEDTTPATTPKPFLFNGEGGVVGTASADVQNDFGLKFQVDQVSLKQFDEFLKEYEANYENVDNEQDDFPDYTNFGFNANNNNVNGRQYSSSNDAKDVFPRSTTPRRTFSTTPSYDTEFEFISNDEDISNEDLTTPLPSLSPGAVSRRRAPKRNGNLVFRNNQNIPDNFEPLLDVAGSQDENSVQISEAASVQDLSKVSKSSFARVIKHNDSESSIGQTIIVRNTPEAIKLFGIKNIPKDFLLRSSGVNNFKIVNIDNKTRAAEINYGFLSSKTTDEPLPSSTTTTTTAKPTTPTPSPSTFSDVFFTHTATTTPVPPRIISSQVLDAQNSFSSFSSLLGIEEAEFPFKDRVDRNVKDLPLIHFTTSRPTVLNSNPTSAISFTTEKVPLSSLGQLLRTKNRGSTTTPNPFITRETTISISRGTPSWERSTTEAKITLKPTQLVVNQTPSDSRVPKTITFIRNPSITAIQDFATPENSLQNQDVKVKSEVTRQILDIGFQNTVKKHQSIIKPSNLVSSQSNTIRASRNPSQYFKAPPTLIYGFKPMTTPLVRNIQFPSTPPPPPPPSSKPRQFSPPSNLHFGFRPMNENVRESEIIIPRRKQPLNPDSNHFKGSQSNFKELNDNLRQNNQVKRNVGGSLKNNEDSSSSSSSVLDTIKDFLTTPFKKIIDNF</sequence>
<feature type="compositionally biased region" description="Low complexity" evidence="1">
    <location>
        <begin position="995"/>
        <end position="1017"/>
    </location>
</feature>
<accession>A0A0K2TE71</accession>
<feature type="region of interest" description="Disordered" evidence="1">
    <location>
        <begin position="323"/>
        <end position="583"/>
    </location>
</feature>
<feature type="compositionally biased region" description="Polar residues" evidence="1">
    <location>
        <begin position="539"/>
        <end position="549"/>
    </location>
</feature>